<proteinExistence type="predicted"/>
<feature type="compositionally biased region" description="Low complexity" evidence="1">
    <location>
        <begin position="34"/>
        <end position="54"/>
    </location>
</feature>
<accession>A0A835ZTB3</accession>
<sequence>ARVKPESPTPRLTSRAPPPTPPLPGTGPPPLLPGRPLDSGQAPTPARPGRARPTIDFQGAPHPRLATFGRSPAPCPLSRRSDVAAGGWVAGGVRYKGPQAARAEPRDVARPLQRPQFQPHG</sequence>
<gene>
    <name evidence="2" type="ORF">JEQ12_006989</name>
</gene>
<reference evidence="2 3" key="1">
    <citation type="submission" date="2020-12" db="EMBL/GenBank/DDBJ databases">
        <title>De novo assembly of Tibetan sheep genome.</title>
        <authorList>
            <person name="Li X."/>
        </authorList>
    </citation>
    <scope>NUCLEOTIDE SEQUENCE [LARGE SCALE GENOMIC DNA]</scope>
    <source>
        <tissue evidence="2">Heart</tissue>
    </source>
</reference>
<comment type="caution">
    <text evidence="2">The sequence shown here is derived from an EMBL/GenBank/DDBJ whole genome shotgun (WGS) entry which is preliminary data.</text>
</comment>
<dbReference type="EMBL" id="JAEMGP010000016">
    <property type="protein sequence ID" value="KAG5199289.1"/>
    <property type="molecule type" value="Genomic_DNA"/>
</dbReference>
<feature type="region of interest" description="Disordered" evidence="1">
    <location>
        <begin position="97"/>
        <end position="121"/>
    </location>
</feature>
<name>A0A835ZTB3_SHEEP</name>
<evidence type="ECO:0000256" key="1">
    <source>
        <dbReference type="SAM" id="MobiDB-lite"/>
    </source>
</evidence>
<dbReference type="AlphaFoldDB" id="A0A835ZTB3"/>
<feature type="region of interest" description="Disordered" evidence="1">
    <location>
        <begin position="1"/>
        <end position="60"/>
    </location>
</feature>
<organism evidence="2 3">
    <name type="scientific">Ovis aries</name>
    <name type="common">Sheep</name>
    <dbReference type="NCBI Taxonomy" id="9940"/>
    <lineage>
        <taxon>Eukaryota</taxon>
        <taxon>Metazoa</taxon>
        <taxon>Chordata</taxon>
        <taxon>Craniata</taxon>
        <taxon>Vertebrata</taxon>
        <taxon>Euteleostomi</taxon>
        <taxon>Mammalia</taxon>
        <taxon>Eutheria</taxon>
        <taxon>Laurasiatheria</taxon>
        <taxon>Artiodactyla</taxon>
        <taxon>Ruminantia</taxon>
        <taxon>Pecora</taxon>
        <taxon>Bovidae</taxon>
        <taxon>Caprinae</taxon>
        <taxon>Ovis</taxon>
    </lineage>
</organism>
<evidence type="ECO:0000313" key="2">
    <source>
        <dbReference type="EMBL" id="KAG5199289.1"/>
    </source>
</evidence>
<feature type="non-terminal residue" evidence="2">
    <location>
        <position position="121"/>
    </location>
</feature>
<dbReference type="Proteomes" id="UP000664991">
    <property type="component" value="Unassembled WGS sequence"/>
</dbReference>
<protein>
    <submittedName>
        <fullName evidence="2">Uncharacterized protein</fullName>
    </submittedName>
</protein>
<feature type="compositionally biased region" description="Pro residues" evidence="1">
    <location>
        <begin position="16"/>
        <end position="33"/>
    </location>
</feature>
<evidence type="ECO:0000313" key="3">
    <source>
        <dbReference type="Proteomes" id="UP000664991"/>
    </source>
</evidence>